<dbReference type="FunFam" id="3.30.710.10:FF:000005">
    <property type="entry name" value="Potassium channel tetramerization domain-containing 17"/>
    <property type="match status" value="1"/>
</dbReference>
<proteinExistence type="predicted"/>
<dbReference type="PANTHER" id="PTHR14958">
    <property type="entry name" value="POTASSIUM CHANNEL TETRAMERISATION DOMAIN CONTAINING PROTEIN"/>
    <property type="match status" value="1"/>
</dbReference>
<dbReference type="InterPro" id="IPR000210">
    <property type="entry name" value="BTB/POZ_dom"/>
</dbReference>
<dbReference type="Proteomes" id="UP000007879">
    <property type="component" value="Unassembled WGS sequence"/>
</dbReference>
<dbReference type="Gene3D" id="3.30.70.2000">
    <property type="match status" value="1"/>
</dbReference>
<dbReference type="InterPro" id="IPR003131">
    <property type="entry name" value="T1-type_BTB"/>
</dbReference>
<dbReference type="GO" id="GO:0031463">
    <property type="term" value="C:Cul3-RING ubiquitin ligase complex"/>
    <property type="evidence" value="ECO:0007669"/>
    <property type="project" value="TreeGrafter"/>
</dbReference>
<dbReference type="Gene3D" id="3.30.710.10">
    <property type="entry name" value="Potassium Channel Kv1.1, Chain A"/>
    <property type="match status" value="1"/>
</dbReference>
<dbReference type="OrthoDB" id="1244179at2759"/>
<dbReference type="GO" id="GO:0005737">
    <property type="term" value="C:cytoplasm"/>
    <property type="evidence" value="ECO:0007669"/>
    <property type="project" value="TreeGrafter"/>
</dbReference>
<reference evidence="4" key="1">
    <citation type="journal article" date="2010" name="Nature">
        <title>The Amphimedon queenslandica genome and the evolution of animal complexity.</title>
        <authorList>
            <person name="Srivastava M."/>
            <person name="Simakov O."/>
            <person name="Chapman J."/>
            <person name="Fahey B."/>
            <person name="Gauthier M.E."/>
            <person name="Mitros T."/>
            <person name="Richards G.S."/>
            <person name="Conaco C."/>
            <person name="Dacre M."/>
            <person name="Hellsten U."/>
            <person name="Larroux C."/>
            <person name="Putnam N.H."/>
            <person name="Stanke M."/>
            <person name="Adamska M."/>
            <person name="Darling A."/>
            <person name="Degnan S.M."/>
            <person name="Oakley T.H."/>
            <person name="Plachetzki D.C."/>
            <person name="Zhai Y."/>
            <person name="Adamski M."/>
            <person name="Calcino A."/>
            <person name="Cummins S.F."/>
            <person name="Goodstein D.M."/>
            <person name="Harris C."/>
            <person name="Jackson D.J."/>
            <person name="Leys S.P."/>
            <person name="Shu S."/>
            <person name="Woodcroft B.J."/>
            <person name="Vervoort M."/>
            <person name="Kosik K.S."/>
            <person name="Manning G."/>
            <person name="Degnan B.M."/>
            <person name="Rokhsar D.S."/>
        </authorList>
    </citation>
    <scope>NUCLEOTIDE SEQUENCE [LARGE SCALE GENOMIC DNA]</scope>
</reference>
<evidence type="ECO:0000313" key="4">
    <source>
        <dbReference type="Proteomes" id="UP000007879"/>
    </source>
</evidence>
<protein>
    <recommendedName>
        <fullName evidence="2">BTB domain-containing protein</fullName>
    </recommendedName>
</protein>
<feature type="compositionally biased region" description="Basic and acidic residues" evidence="1">
    <location>
        <begin position="183"/>
        <end position="201"/>
    </location>
</feature>
<dbReference type="EnsemblMetazoa" id="Aqu2.1.36129_001">
    <property type="protein sequence ID" value="Aqu2.1.36129_001"/>
    <property type="gene ID" value="Aqu2.1.36129"/>
</dbReference>
<sequence length="201" mass="22904">MASEVAAKDEWVKLNVGGTLFMTTKTTLCKEKKSFLARLCLDDPDLPSLKDETGAYLIDRDSRYFPVILNYLRHGKIIVEPTLHIDGVLEEAEFYNIQSLVEQLTEKKNGRDTTVQVGDQKQVYRVLHCQEGELTRMLSTLSDGWKMTQLVNIGSQYSYSSDDQSEFLVVVSKEFEDPPAARSDSKPTNKERVLTERGYRI</sequence>
<evidence type="ECO:0000313" key="3">
    <source>
        <dbReference type="EnsemblMetazoa" id="Aqu2.1.36129_001"/>
    </source>
</evidence>
<reference evidence="3" key="2">
    <citation type="submission" date="2017-05" db="UniProtKB">
        <authorList>
            <consortium name="EnsemblMetazoa"/>
        </authorList>
    </citation>
    <scope>IDENTIFICATION</scope>
</reference>
<evidence type="ECO:0000259" key="2">
    <source>
        <dbReference type="SMART" id="SM00225"/>
    </source>
</evidence>
<dbReference type="STRING" id="400682.A0A1X7V8M4"/>
<dbReference type="OMA" id="MNENHDE"/>
<dbReference type="Gene3D" id="6.10.140.750">
    <property type="match status" value="1"/>
</dbReference>
<dbReference type="SMART" id="SM00225">
    <property type="entry name" value="BTB"/>
    <property type="match status" value="1"/>
</dbReference>
<gene>
    <name evidence="3" type="primary">100636572</name>
</gene>
<dbReference type="eggNOG" id="KOG2715">
    <property type="taxonomic scope" value="Eukaryota"/>
</dbReference>
<organism evidence="3">
    <name type="scientific">Amphimedon queenslandica</name>
    <name type="common">Sponge</name>
    <dbReference type="NCBI Taxonomy" id="400682"/>
    <lineage>
        <taxon>Eukaryota</taxon>
        <taxon>Metazoa</taxon>
        <taxon>Porifera</taxon>
        <taxon>Demospongiae</taxon>
        <taxon>Heteroscleromorpha</taxon>
        <taxon>Haplosclerida</taxon>
        <taxon>Niphatidae</taxon>
        <taxon>Amphimedon</taxon>
    </lineage>
</organism>
<dbReference type="GO" id="GO:0097602">
    <property type="term" value="F:cullin family protein binding"/>
    <property type="evidence" value="ECO:0007669"/>
    <property type="project" value="TreeGrafter"/>
</dbReference>
<feature type="domain" description="BTB" evidence="2">
    <location>
        <begin position="10"/>
        <end position="112"/>
    </location>
</feature>
<dbReference type="SUPFAM" id="SSF54695">
    <property type="entry name" value="POZ domain"/>
    <property type="match status" value="1"/>
</dbReference>
<dbReference type="Pfam" id="PF02214">
    <property type="entry name" value="BTB_2"/>
    <property type="match status" value="1"/>
</dbReference>
<dbReference type="PANTHER" id="PTHR14958:SF24">
    <property type="entry name" value="BTB_POZ DOMAIN-CONTAINING PROTEIN KCTD17"/>
    <property type="match status" value="1"/>
</dbReference>
<name>A0A1X7V8M4_AMPQE</name>
<dbReference type="KEGG" id="aqu:100636572"/>
<dbReference type="CDD" id="cd18362">
    <property type="entry name" value="BTB_POZ_KCTD2-like"/>
    <property type="match status" value="1"/>
</dbReference>
<feature type="region of interest" description="Disordered" evidence="1">
    <location>
        <begin position="176"/>
        <end position="201"/>
    </location>
</feature>
<dbReference type="EnsemblMetazoa" id="XM_003385355.3">
    <property type="protein sequence ID" value="XP_003385403.1"/>
    <property type="gene ID" value="LOC100636572"/>
</dbReference>
<evidence type="ECO:0000256" key="1">
    <source>
        <dbReference type="SAM" id="MobiDB-lite"/>
    </source>
</evidence>
<dbReference type="InParanoid" id="A0A1X7V8M4"/>
<dbReference type="GO" id="GO:0051260">
    <property type="term" value="P:protein homooligomerization"/>
    <property type="evidence" value="ECO:0007669"/>
    <property type="project" value="InterPro"/>
</dbReference>
<keyword evidence="4" id="KW-1185">Reference proteome</keyword>
<accession>A0A1X7V8M4</accession>
<dbReference type="AlphaFoldDB" id="A0A1X7V8M4"/>
<dbReference type="GO" id="GO:0043161">
    <property type="term" value="P:proteasome-mediated ubiquitin-dependent protein catabolic process"/>
    <property type="evidence" value="ECO:0007669"/>
    <property type="project" value="TreeGrafter"/>
</dbReference>
<dbReference type="InterPro" id="IPR011333">
    <property type="entry name" value="SKP1/BTB/POZ_sf"/>
</dbReference>